<keyword evidence="4" id="KW-0456">Lyase</keyword>
<keyword evidence="3" id="KW-0663">Pyridoxal phosphate</keyword>
<dbReference type="PANTHER" id="PTHR43525">
    <property type="entry name" value="PROTEIN MALY"/>
    <property type="match status" value="1"/>
</dbReference>
<keyword evidence="7" id="KW-0808">Transferase</keyword>
<dbReference type="InterPro" id="IPR015422">
    <property type="entry name" value="PyrdxlP-dep_Trfase_small"/>
</dbReference>
<dbReference type="Gene3D" id="3.40.640.10">
    <property type="entry name" value="Type I PLP-dependent aspartate aminotransferase-like (Major domain)"/>
    <property type="match status" value="1"/>
</dbReference>
<dbReference type="PANTHER" id="PTHR43525:SF1">
    <property type="entry name" value="PROTEIN MALY"/>
    <property type="match status" value="1"/>
</dbReference>
<comment type="caution">
    <text evidence="7">The sequence shown here is derived from an EMBL/GenBank/DDBJ whole genome shotgun (WGS) entry which is preliminary data.</text>
</comment>
<gene>
    <name evidence="7" type="ORF">EAF07_03405</name>
</gene>
<dbReference type="InterPro" id="IPR015421">
    <property type="entry name" value="PyrdxlP-dep_Trfase_major"/>
</dbReference>
<evidence type="ECO:0000259" key="6">
    <source>
        <dbReference type="Pfam" id="PF00155"/>
    </source>
</evidence>
<comment type="similarity">
    <text evidence="5">Belongs to the class-II pyridoxal-phosphate-dependent aminotransferase family. MalY/PatB cystathionine beta-lyase subfamily.</text>
</comment>
<dbReference type="EMBL" id="RCVM01000004">
    <property type="protein sequence ID" value="RLY04131.1"/>
    <property type="molecule type" value="Genomic_DNA"/>
</dbReference>
<evidence type="ECO:0000256" key="1">
    <source>
        <dbReference type="ARBA" id="ARBA00001933"/>
    </source>
</evidence>
<evidence type="ECO:0000256" key="3">
    <source>
        <dbReference type="ARBA" id="ARBA00022898"/>
    </source>
</evidence>
<sequence>MTYHFTEFPDRTLSNAYKWQKAAADKDLIPLWIADMDFITFPEMTAALEAFAKQGVYGYDGPKDSLYQAILDWEETQHGYKVAKEDVVLIEGVVPAISVAIQAFTKEDEAVLINTPVYPPFARTVTLNNRRLINNSLVEKDGHFELDFVQLEKDIIDNEVKLYVFCSPHNPGGRVWTAEELLQVGQICQKHGVILVSDEIHQDLTLFGHQNHSFNTVSPDFKEFTIILSSATKTFNIAGTKNSFALIENEVLRKLFQKRQLANNQHEVSSLGLLATEVALREGLPWLKELKTVLETNVNVVCDALAQTKIKVMKPEGTYLMWLDFSEIGLSHEEVAEVLADKAKLQLNDGLTFGREGKNHFRLNVAAPTTLIAEACERLVNTFG</sequence>
<protein>
    <recommendedName>
        <fullName evidence="2">cysteine-S-conjugate beta-lyase</fullName>
        <ecNumber evidence="2">4.4.1.13</ecNumber>
    </recommendedName>
</protein>
<dbReference type="InterPro" id="IPR015424">
    <property type="entry name" value="PyrdxlP-dep_Trfase"/>
</dbReference>
<dbReference type="InterPro" id="IPR027619">
    <property type="entry name" value="C-S_lyase_PatB-like"/>
</dbReference>
<keyword evidence="7" id="KW-0032">Aminotransferase</keyword>
<evidence type="ECO:0000256" key="4">
    <source>
        <dbReference type="ARBA" id="ARBA00023239"/>
    </source>
</evidence>
<dbReference type="Proteomes" id="UP000279194">
    <property type="component" value="Unassembled WGS sequence"/>
</dbReference>
<dbReference type="NCBIfam" id="TIGR04350">
    <property type="entry name" value="C_S_lyase_PatB"/>
    <property type="match status" value="1"/>
</dbReference>
<dbReference type="InterPro" id="IPR051798">
    <property type="entry name" value="Class-II_PLP-Dep_Aminotrans"/>
</dbReference>
<accession>A0A3L9DS31</accession>
<proteinExistence type="inferred from homology"/>
<dbReference type="SUPFAM" id="SSF53383">
    <property type="entry name" value="PLP-dependent transferases"/>
    <property type="match status" value="1"/>
</dbReference>
<evidence type="ECO:0000313" key="8">
    <source>
        <dbReference type="Proteomes" id="UP000279194"/>
    </source>
</evidence>
<name>A0A3L9DS31_9STRE</name>
<dbReference type="InterPro" id="IPR004839">
    <property type="entry name" value="Aminotransferase_I/II_large"/>
</dbReference>
<evidence type="ECO:0000313" key="7">
    <source>
        <dbReference type="EMBL" id="RLY04131.1"/>
    </source>
</evidence>
<feature type="domain" description="Aminotransferase class I/classII large" evidence="6">
    <location>
        <begin position="28"/>
        <end position="379"/>
    </location>
</feature>
<reference evidence="7 8" key="1">
    <citation type="submission" date="2018-10" db="EMBL/GenBank/DDBJ databases">
        <title>Streptococcus hillyeri sp. nov., isolated from equine tracheal sample.</title>
        <authorList>
            <person name="Macfadyen A.C."/>
            <person name="Waller A."/>
            <person name="Paterson G.K."/>
        </authorList>
    </citation>
    <scope>NUCLEOTIDE SEQUENCE [LARGE SCALE GENOMIC DNA]</scope>
    <source>
        <strain evidence="7 8">28462</strain>
    </source>
</reference>
<organism evidence="7 8">
    <name type="scientific">Streptococcus hillyeri</name>
    <dbReference type="NCBI Taxonomy" id="2282420"/>
    <lineage>
        <taxon>Bacteria</taxon>
        <taxon>Bacillati</taxon>
        <taxon>Bacillota</taxon>
        <taxon>Bacilli</taxon>
        <taxon>Lactobacillales</taxon>
        <taxon>Streptococcaceae</taxon>
        <taxon>Streptococcus</taxon>
    </lineage>
</organism>
<comment type="cofactor">
    <cofactor evidence="1">
        <name>pyridoxal 5'-phosphate</name>
        <dbReference type="ChEBI" id="CHEBI:597326"/>
    </cofactor>
</comment>
<dbReference type="AlphaFoldDB" id="A0A3L9DS31"/>
<keyword evidence="8" id="KW-1185">Reference proteome</keyword>
<evidence type="ECO:0000256" key="2">
    <source>
        <dbReference type="ARBA" id="ARBA00012224"/>
    </source>
</evidence>
<dbReference type="GO" id="GO:0008483">
    <property type="term" value="F:transaminase activity"/>
    <property type="evidence" value="ECO:0007669"/>
    <property type="project" value="UniProtKB-KW"/>
</dbReference>
<dbReference type="CDD" id="cd00609">
    <property type="entry name" value="AAT_like"/>
    <property type="match status" value="1"/>
</dbReference>
<dbReference type="RefSeq" id="WP_121834888.1">
    <property type="nucleotide sequence ID" value="NZ_RCVM01000004.1"/>
</dbReference>
<dbReference type="Gene3D" id="3.90.1150.10">
    <property type="entry name" value="Aspartate Aminotransferase, domain 1"/>
    <property type="match status" value="1"/>
</dbReference>
<dbReference type="GO" id="GO:0030170">
    <property type="term" value="F:pyridoxal phosphate binding"/>
    <property type="evidence" value="ECO:0007669"/>
    <property type="project" value="InterPro"/>
</dbReference>
<dbReference type="Pfam" id="PF00155">
    <property type="entry name" value="Aminotran_1_2"/>
    <property type="match status" value="1"/>
</dbReference>
<dbReference type="GO" id="GO:0047804">
    <property type="term" value="F:cysteine-S-conjugate beta-lyase activity"/>
    <property type="evidence" value="ECO:0007669"/>
    <property type="project" value="UniProtKB-EC"/>
</dbReference>
<dbReference type="OrthoDB" id="9802872at2"/>
<dbReference type="EC" id="4.4.1.13" evidence="2"/>
<evidence type="ECO:0000256" key="5">
    <source>
        <dbReference type="ARBA" id="ARBA00037974"/>
    </source>
</evidence>